<dbReference type="InterPro" id="IPR057135">
    <property type="entry name" value="At4g27190-like_LRR"/>
</dbReference>
<dbReference type="PANTHER" id="PTHR33463">
    <property type="entry name" value="NB-ARC DOMAIN-CONTAINING PROTEIN-RELATED"/>
    <property type="match status" value="1"/>
</dbReference>
<dbReference type="SUPFAM" id="SSF52058">
    <property type="entry name" value="L domain-like"/>
    <property type="match status" value="1"/>
</dbReference>
<dbReference type="Pfam" id="PF23247">
    <property type="entry name" value="LRR_RPS2"/>
    <property type="match status" value="1"/>
</dbReference>
<evidence type="ECO:0000313" key="3">
    <source>
        <dbReference type="Proteomes" id="UP001497457"/>
    </source>
</evidence>
<organism evidence="2 3">
    <name type="scientific">Urochloa decumbens</name>
    <dbReference type="NCBI Taxonomy" id="240449"/>
    <lineage>
        <taxon>Eukaryota</taxon>
        <taxon>Viridiplantae</taxon>
        <taxon>Streptophyta</taxon>
        <taxon>Embryophyta</taxon>
        <taxon>Tracheophyta</taxon>
        <taxon>Spermatophyta</taxon>
        <taxon>Magnoliopsida</taxon>
        <taxon>Liliopsida</taxon>
        <taxon>Poales</taxon>
        <taxon>Poaceae</taxon>
        <taxon>PACMAD clade</taxon>
        <taxon>Panicoideae</taxon>
        <taxon>Panicodae</taxon>
        <taxon>Paniceae</taxon>
        <taxon>Melinidinae</taxon>
        <taxon>Urochloa</taxon>
    </lineage>
</organism>
<dbReference type="PANTHER" id="PTHR33463:SF194">
    <property type="entry name" value="OS04G0431700 PROTEIN"/>
    <property type="match status" value="1"/>
</dbReference>
<dbReference type="EMBL" id="OZ075115">
    <property type="protein sequence ID" value="CAL5068530.1"/>
    <property type="molecule type" value="Genomic_DNA"/>
</dbReference>
<reference evidence="2 3" key="2">
    <citation type="submission" date="2024-10" db="EMBL/GenBank/DDBJ databases">
        <authorList>
            <person name="Ryan C."/>
        </authorList>
    </citation>
    <scope>NUCLEOTIDE SEQUENCE [LARGE SCALE GENOMIC DNA]</scope>
</reference>
<evidence type="ECO:0000313" key="2">
    <source>
        <dbReference type="EMBL" id="CAL5068530.1"/>
    </source>
</evidence>
<keyword evidence="3" id="KW-1185">Reference proteome</keyword>
<accession>A0ABC9F459</accession>
<dbReference type="InterPro" id="IPR032675">
    <property type="entry name" value="LRR_dom_sf"/>
</dbReference>
<sequence>MQRKIVEELNLDWKTMAMFEQQDEEDDFNGVDLGSRDVIRSVSAVIDQTLRGSRFMIIFINGSDDELDLNRFGIPGYLDCVIIWTFSTRFLTMNFHSTHVKMVKKLRYTDVLLYCYISGSELRSSEILALLREEAADIVARYPCMLGMDQPTVVDCCLYGLILYRRFHSTTGFVWSTHAPSFWVCDGIIQGDRAWEISTALHYEISFECDDHSLDGVFKKLKQDPETPLFVAEEGGSDVWWRRVCWVYITKNNKKKTVHKDTQTILAMASSIFIKFEIENFHWELPNDYFKWYNNLAVLVLTHCSFSFVSPPFMHCHTLRFLGLEHCIDDNSIELQGEGSATKWAFLGNLWVISLYYTDWVEILFEEKIEFMANLMELNIEGVRWPWWTCHQLQKRLPCLQRLRIIRPMYKAEATSTDTGDSFVMINTSLETLDLSGCDGMEYVELSNNSLLRSFNFDGYWPTSHQTSTGVPHAEISHHADKNGVAKTSMVSLAGCTRLENLFLRGLPNLEELDLSGCAIKVLDFGSMVLDVPRLKRLFLLGCEHIRAIKWGSYEQQLKLLELICIDTRPRNRGVSGSARPPYLGAQQKSFRLQVHAITTDARLARSLWDPIRDAMGNSTPDPHSPYALYFNISITSSATRSWVVQPEATPNKEMMMPGSIAGGLLYGDIFTKVDDGPAPMQAFLQAPTGQLNRHIEIGEGSHRVLSETEAVAYNTYNLAKLMGHYTESLHVHDVSSCISALPATSLYSLKWCRVERCPNLQAVFLSGTEEFWGLLKTIWASDLRMARSVWSKSYLGYSRERFKSLQHLHLHRCPSLQFALAMGLRPSFPSLETLHIIHCSDLRHVFVPGDEQHQHTSVQFPKLTNIHLHDLPSLQQVCATAEMLTPAVETIKIRGCPNLRRLPALKGREPGVRMPAVEVEKDVWDALKWDGVDAGHHPSLYQAPVHSRYYKRRMLRRTVLR</sequence>
<evidence type="ECO:0000259" key="1">
    <source>
        <dbReference type="Pfam" id="PF23247"/>
    </source>
</evidence>
<dbReference type="InterPro" id="IPR050905">
    <property type="entry name" value="Plant_NBS-LRR"/>
</dbReference>
<protein>
    <recommendedName>
        <fullName evidence="1">Disease resistance protein At4g27190-like leucine-rich repeats domain-containing protein</fullName>
    </recommendedName>
</protein>
<dbReference type="Proteomes" id="UP001497457">
    <property type="component" value="Chromosome 5rd"/>
</dbReference>
<name>A0ABC9F459_9POAL</name>
<reference evidence="3" key="1">
    <citation type="submission" date="2024-06" db="EMBL/GenBank/DDBJ databases">
        <authorList>
            <person name="Ryan C."/>
        </authorList>
    </citation>
    <scope>NUCLEOTIDE SEQUENCE [LARGE SCALE GENOMIC DNA]</scope>
</reference>
<gene>
    <name evidence="2" type="ORF">URODEC1_LOCUS101629</name>
</gene>
<dbReference type="AlphaFoldDB" id="A0ABC9F459"/>
<dbReference type="SUPFAM" id="SSF52047">
    <property type="entry name" value="RNI-like"/>
    <property type="match status" value="1"/>
</dbReference>
<proteinExistence type="predicted"/>
<feature type="domain" description="Disease resistance protein At4g27190-like leucine-rich repeats" evidence="1">
    <location>
        <begin position="788"/>
        <end position="903"/>
    </location>
</feature>
<dbReference type="Gene3D" id="3.80.10.10">
    <property type="entry name" value="Ribonuclease Inhibitor"/>
    <property type="match status" value="2"/>
</dbReference>